<comment type="caution">
    <text evidence="2">The sequence shown here is derived from an EMBL/GenBank/DDBJ whole genome shotgun (WGS) entry which is preliminary data.</text>
</comment>
<feature type="compositionally biased region" description="Pro residues" evidence="1">
    <location>
        <begin position="274"/>
        <end position="285"/>
    </location>
</feature>
<feature type="compositionally biased region" description="Polar residues" evidence="1">
    <location>
        <begin position="36"/>
        <end position="53"/>
    </location>
</feature>
<evidence type="ECO:0000256" key="1">
    <source>
        <dbReference type="SAM" id="MobiDB-lite"/>
    </source>
</evidence>
<reference evidence="2" key="1">
    <citation type="submission" date="2023-01" db="EMBL/GenBank/DDBJ databases">
        <title>Genome assembly of the deep-sea coral Lophelia pertusa.</title>
        <authorList>
            <person name="Herrera S."/>
            <person name="Cordes E."/>
        </authorList>
    </citation>
    <scope>NUCLEOTIDE SEQUENCE</scope>
    <source>
        <strain evidence="2">USNM1676648</strain>
        <tissue evidence="2">Polyp</tissue>
    </source>
</reference>
<feature type="compositionally biased region" description="Basic residues" evidence="1">
    <location>
        <begin position="25"/>
        <end position="34"/>
    </location>
</feature>
<feature type="region of interest" description="Disordered" evidence="1">
    <location>
        <begin position="233"/>
        <end position="285"/>
    </location>
</feature>
<gene>
    <name evidence="2" type="ORF">OS493_019634</name>
</gene>
<protein>
    <submittedName>
        <fullName evidence="2">Uncharacterized protein</fullName>
    </submittedName>
</protein>
<proteinExistence type="predicted"/>
<feature type="region of interest" description="Disordered" evidence="1">
    <location>
        <begin position="117"/>
        <end position="187"/>
    </location>
</feature>
<dbReference type="AlphaFoldDB" id="A0A9W9ZDZ8"/>
<dbReference type="EMBL" id="MU826361">
    <property type="protein sequence ID" value="KAJ7378938.1"/>
    <property type="molecule type" value="Genomic_DNA"/>
</dbReference>
<feature type="compositionally biased region" description="Acidic residues" evidence="1">
    <location>
        <begin position="249"/>
        <end position="272"/>
    </location>
</feature>
<feature type="region of interest" description="Disordered" evidence="1">
    <location>
        <begin position="16"/>
        <end position="53"/>
    </location>
</feature>
<name>A0A9W9ZDZ8_9CNID</name>
<organism evidence="2 3">
    <name type="scientific">Desmophyllum pertusum</name>
    <dbReference type="NCBI Taxonomy" id="174260"/>
    <lineage>
        <taxon>Eukaryota</taxon>
        <taxon>Metazoa</taxon>
        <taxon>Cnidaria</taxon>
        <taxon>Anthozoa</taxon>
        <taxon>Hexacorallia</taxon>
        <taxon>Scleractinia</taxon>
        <taxon>Caryophylliina</taxon>
        <taxon>Caryophylliidae</taxon>
        <taxon>Desmophyllum</taxon>
    </lineage>
</organism>
<feature type="compositionally biased region" description="Basic and acidic residues" evidence="1">
    <location>
        <begin position="151"/>
        <end position="169"/>
    </location>
</feature>
<feature type="compositionally biased region" description="Basic and acidic residues" evidence="1">
    <location>
        <begin position="233"/>
        <end position="246"/>
    </location>
</feature>
<accession>A0A9W9ZDZ8</accession>
<dbReference type="OrthoDB" id="5990353at2759"/>
<sequence length="285" mass="31152">MGNCFSACVTSKDSATSLAQEKNARGKRKVKRAGSKINSKASRNNSPTSTANDKLSVTTIESFNDDVGTKSNCLSEGCQLFEDLTVIGRALPIQEKPASPEIEAGVSNARIIVVQPSETSENASEETLPEEGVKRPITGSESNASLSPPAEEPKCNDELELEELGHDEESSSTLPPPRVSEGYEDPGRSSHFQILEFLKIRLDMAANNMEMNRLIANVDRALDRTSRIREQGFRRMRAARESRRVSQDIQEDTGTDGEETETEDGEEGDDGGDTPPPPIPRICWQ</sequence>
<evidence type="ECO:0000313" key="2">
    <source>
        <dbReference type="EMBL" id="KAJ7378938.1"/>
    </source>
</evidence>
<evidence type="ECO:0000313" key="3">
    <source>
        <dbReference type="Proteomes" id="UP001163046"/>
    </source>
</evidence>
<dbReference type="Proteomes" id="UP001163046">
    <property type="component" value="Unassembled WGS sequence"/>
</dbReference>
<keyword evidence="3" id="KW-1185">Reference proteome</keyword>